<feature type="domain" description="CHK kinase-like" evidence="1">
    <location>
        <begin position="135"/>
        <end position="310"/>
    </location>
</feature>
<dbReference type="eggNOG" id="COG3173">
    <property type="taxonomic scope" value="Bacteria"/>
</dbReference>
<dbReference type="SUPFAM" id="SSF56112">
    <property type="entry name" value="Protein kinase-like (PK-like)"/>
    <property type="match status" value="1"/>
</dbReference>
<dbReference type="InterPro" id="IPR015897">
    <property type="entry name" value="CHK_kinase-like"/>
</dbReference>
<dbReference type="HOGENOM" id="CLU_061751_0_0_11"/>
<reference evidence="2" key="1">
    <citation type="journal article" date="2014" name="Genome Announc.">
        <title>Draft Genome Sequence of Mycobacterium triplex DSM 44626.</title>
        <authorList>
            <person name="Sassi M."/>
            <person name="Croce O."/>
            <person name="Robert C."/>
            <person name="Raoult D."/>
            <person name="Drancourt M."/>
        </authorList>
    </citation>
    <scope>NUCLEOTIDE SEQUENCE [LARGE SCALE GENOMIC DNA]</scope>
    <source>
        <strain evidence="2">DSM 44626</strain>
    </source>
</reference>
<sequence>MTESGQGADTLRPPIATIVDSVDDINASWLTDALHQAGCLGGGHVASFTSELMSVGQLGSVARLTLTYEGAGSEAPPTLMVKLPSRDAGSRAIGVTLGIYEGEVRFYREIAPTVGIRVPRMRWADIESSTGRFSLLLEDLSAVGTPGDMIAGGTADQAARALDALVELQAPHWSDPALREKNWLAHPSRNQNFFAGVEPALPLFLERFGGRLDAADVELVEQVVPYANRWAAQMTAGPTVVLHGDYRMDNILFPDDPDAPVAVFDWQATRLGPPLVDVGVYLGGCLSLEDRRHHERELLRRYHDRLMSRGITGFSSDDMWESYRWCVFYGLMLSVPFSVQLERTERGDALFAGMVRSYAQQARDLESMELLR</sequence>
<organism evidence="2">
    <name type="scientific">Mycobacterium triplex</name>
    <dbReference type="NCBI Taxonomy" id="47839"/>
    <lineage>
        <taxon>Bacteria</taxon>
        <taxon>Bacillati</taxon>
        <taxon>Actinomycetota</taxon>
        <taxon>Actinomycetes</taxon>
        <taxon>Mycobacteriales</taxon>
        <taxon>Mycobacteriaceae</taxon>
        <taxon>Mycobacterium</taxon>
        <taxon>Mycobacterium simiae complex</taxon>
    </lineage>
</organism>
<dbReference type="InterPro" id="IPR002575">
    <property type="entry name" value="Aminoglycoside_PTrfase"/>
</dbReference>
<evidence type="ECO:0000313" key="2">
    <source>
        <dbReference type="EMBL" id="CDO90411.1"/>
    </source>
</evidence>
<proteinExistence type="predicted"/>
<dbReference type="STRING" id="47839.BN973_04804"/>
<dbReference type="Proteomes" id="UP000028880">
    <property type="component" value="Unassembled WGS sequence"/>
</dbReference>
<dbReference type="EMBL" id="HG964446">
    <property type="protein sequence ID" value="CDO90411.1"/>
    <property type="molecule type" value="Genomic_DNA"/>
</dbReference>
<dbReference type="InterPro" id="IPR011009">
    <property type="entry name" value="Kinase-like_dom_sf"/>
</dbReference>
<dbReference type="Gene3D" id="3.90.1200.10">
    <property type="match status" value="1"/>
</dbReference>
<name>A0A024K3B9_9MYCO</name>
<accession>A0A024K3B9</accession>
<protein>
    <submittedName>
        <fullName evidence="2">Aminoglycoside phosphotransferase</fullName>
    </submittedName>
</protein>
<gene>
    <name evidence="2" type="ORF">BN973_04804</name>
</gene>
<evidence type="ECO:0000259" key="1">
    <source>
        <dbReference type="SMART" id="SM00587"/>
    </source>
</evidence>
<dbReference type="GO" id="GO:0016740">
    <property type="term" value="F:transferase activity"/>
    <property type="evidence" value="ECO:0007669"/>
    <property type="project" value="UniProtKB-KW"/>
</dbReference>
<dbReference type="SMART" id="SM00587">
    <property type="entry name" value="CHK"/>
    <property type="match status" value="1"/>
</dbReference>
<dbReference type="AlphaFoldDB" id="A0A024K3B9"/>
<dbReference type="PANTHER" id="PTHR11012">
    <property type="entry name" value="PROTEIN KINASE-LIKE DOMAIN-CONTAINING"/>
    <property type="match status" value="1"/>
</dbReference>
<reference evidence="2" key="2">
    <citation type="submission" date="2014-04" db="EMBL/GenBank/DDBJ databases">
        <authorList>
            <person name="Urmite Genomes U."/>
        </authorList>
    </citation>
    <scope>NUCLEOTIDE SEQUENCE</scope>
    <source>
        <strain evidence="2">DSM 44626</strain>
    </source>
</reference>
<keyword evidence="2" id="KW-0808">Transferase</keyword>
<dbReference type="Pfam" id="PF01636">
    <property type="entry name" value="APH"/>
    <property type="match status" value="1"/>
</dbReference>
<dbReference type="PANTHER" id="PTHR11012:SF30">
    <property type="entry name" value="PROTEIN KINASE-LIKE DOMAIN-CONTAINING"/>
    <property type="match status" value="1"/>
</dbReference>